<dbReference type="AlphaFoldDB" id="A0A6A5YD84"/>
<dbReference type="InterPro" id="IPR024662">
    <property type="entry name" value="Trs65"/>
</dbReference>
<organism evidence="9 10">
    <name type="scientific">Saccharata proteae CBS 121410</name>
    <dbReference type="NCBI Taxonomy" id="1314787"/>
    <lineage>
        <taxon>Eukaryota</taxon>
        <taxon>Fungi</taxon>
        <taxon>Dikarya</taxon>
        <taxon>Ascomycota</taxon>
        <taxon>Pezizomycotina</taxon>
        <taxon>Dothideomycetes</taxon>
        <taxon>Dothideomycetes incertae sedis</taxon>
        <taxon>Botryosphaeriales</taxon>
        <taxon>Saccharataceae</taxon>
        <taxon>Saccharata</taxon>
    </lineage>
</organism>
<dbReference type="OrthoDB" id="5345392at2759"/>
<evidence type="ECO:0000256" key="4">
    <source>
        <dbReference type="ARBA" id="ARBA00022989"/>
    </source>
</evidence>
<dbReference type="InterPro" id="IPR007248">
    <property type="entry name" value="Mpv17_PMP22"/>
</dbReference>
<proteinExistence type="inferred from homology"/>
<keyword evidence="4 7" id="KW-1133">Transmembrane helix</keyword>
<dbReference type="GO" id="GO:0016020">
    <property type="term" value="C:membrane"/>
    <property type="evidence" value="ECO:0007669"/>
    <property type="project" value="UniProtKB-SubCell"/>
</dbReference>
<dbReference type="GO" id="GO:1990071">
    <property type="term" value="C:TRAPPII protein complex"/>
    <property type="evidence" value="ECO:0007669"/>
    <property type="project" value="InterPro"/>
</dbReference>
<name>A0A6A5YD84_9PEZI</name>
<dbReference type="Proteomes" id="UP000799776">
    <property type="component" value="Unassembled WGS sequence"/>
</dbReference>
<evidence type="ECO:0000313" key="9">
    <source>
        <dbReference type="EMBL" id="KAF2088910.1"/>
    </source>
</evidence>
<feature type="transmembrane region" description="Helical" evidence="7">
    <location>
        <begin position="660"/>
        <end position="684"/>
    </location>
</feature>
<feature type="region of interest" description="Disordered" evidence="6">
    <location>
        <begin position="481"/>
        <end position="502"/>
    </location>
</feature>
<dbReference type="GO" id="GO:0006891">
    <property type="term" value="P:intra-Golgi vesicle-mediated transport"/>
    <property type="evidence" value="ECO:0007669"/>
    <property type="project" value="InterPro"/>
</dbReference>
<keyword evidence="5 7" id="KW-0472">Membrane</keyword>
<evidence type="ECO:0000256" key="3">
    <source>
        <dbReference type="ARBA" id="ARBA00022692"/>
    </source>
</evidence>
<dbReference type="InterPro" id="IPR055420">
    <property type="entry name" value="IgD3_Trs65"/>
</dbReference>
<evidence type="ECO:0000256" key="1">
    <source>
        <dbReference type="ARBA" id="ARBA00004141"/>
    </source>
</evidence>
<feature type="transmembrane region" description="Helical" evidence="7">
    <location>
        <begin position="873"/>
        <end position="893"/>
    </location>
</feature>
<evidence type="ECO:0000256" key="7">
    <source>
        <dbReference type="SAM" id="Phobius"/>
    </source>
</evidence>
<dbReference type="Pfam" id="PF12735">
    <property type="entry name" value="IgD3_Trs65"/>
    <property type="match status" value="1"/>
</dbReference>
<dbReference type="PANTHER" id="PTHR28159:SF1">
    <property type="entry name" value="TRAFFICKING PROTEIN PARTICLE COMPLEX II-SPECIFIC SUBUNIT 65"/>
    <property type="match status" value="1"/>
</dbReference>
<evidence type="ECO:0000256" key="6">
    <source>
        <dbReference type="SAM" id="MobiDB-lite"/>
    </source>
</evidence>
<sequence>MAASELPDRARTSAEFSECSLLEAVIPVSSSLDLKAALLDWDGSAEDDNPSVLPFLPQRQILFFDELIHIYVVLRTPSIDEITLKAFIARLALNVEAYAQGTGVPQNGPSHPAHAAPLKELLYSSTIKDSQEPIVLSHESLPNRKDGSPPYSYVAWELEVFLGHPRSRLYKPAISFSVAASLKSAIQNRPKVLDDEYLPSLSPMPGNLLEAMADPSVENGAKPHLSAARITKVAPIAPAMRELMRPLQNTNRRLLRAVPSLAWRIRYTKCHSASTDVSVIAAFDFEVTGVPGCSFSMDYFGLELSDGHVEPIAQQVSSGDSSVYKHGDQVVMLFKLTPEVSADDTNHVRSLNVRIRAQALVSEDCHSTIRIDWKTNVDFTAVVDSRLRFPAPQPGTFSRKNIRRPGNNGGHPPGSSHSRGSDALTFADSMRKEQRSISNSGIAVTISSPERVFVGEDFAWEIFVVNRSTQKQQFAISVVEKQPRDRRPPRRQFDSDEEAEEYEAQHKMHAEPMELMDLTKEVKTNVLAPKDCQSVHLEFLPMSAGVLSIEAVRFTDIETEEFTDVRDLPTVVSFLNIKGMLGVVKSRIMVLFLCTSPLTYLDSRTVGAILVPHGSGAVLEYHMEFSGHQNVIARLCDPPRTSNMIEGSRRRLLRALNRRYIYGTVPLLHALVFLLEMAVVSLLTRKFNTYYANRPVLTTMITNAVLGGIADTVAQSITAIRERAARKPGGVDKDDFFAIEIHELDKKNPYPKDELIPLSAKLPPPFDFERLTRFMAYGFLMAPVQHKWFGFLSRTFPITKTSAMVPALKRVAFDQLLFAPVGLACFFTFMTVAEGGGRRAVTKKFQDVYIPALKANFIVWPAVQILNFRVMPIQFQIPFVSTIGIAWTAYLSLSNASDEA</sequence>
<accession>A0A6A5YD84</accession>
<feature type="compositionally biased region" description="Basic and acidic residues" evidence="6">
    <location>
        <begin position="481"/>
        <end position="494"/>
    </location>
</feature>
<keyword evidence="3 7" id="KW-0812">Transmembrane</keyword>
<evidence type="ECO:0000313" key="10">
    <source>
        <dbReference type="Proteomes" id="UP000799776"/>
    </source>
</evidence>
<feature type="domain" description="Trafficking protein particle complex II-specific subunit 65 IgD3" evidence="8">
    <location>
        <begin position="428"/>
        <end position="572"/>
    </location>
</feature>
<dbReference type="GO" id="GO:0005802">
    <property type="term" value="C:trans-Golgi network"/>
    <property type="evidence" value="ECO:0007669"/>
    <property type="project" value="TreeGrafter"/>
</dbReference>
<feature type="transmembrane region" description="Helical" evidence="7">
    <location>
        <begin position="848"/>
        <end position="867"/>
    </location>
</feature>
<dbReference type="PANTHER" id="PTHR28159">
    <property type="entry name" value="TRAFFICKING PROTEIN PARTICLE COMPLEX II-SPECIFIC SUBUNIT 65"/>
    <property type="match status" value="1"/>
</dbReference>
<gene>
    <name evidence="9" type="ORF">K490DRAFT_38896</name>
</gene>
<evidence type="ECO:0000256" key="2">
    <source>
        <dbReference type="ARBA" id="ARBA00006824"/>
    </source>
</evidence>
<feature type="region of interest" description="Disordered" evidence="6">
    <location>
        <begin position="392"/>
        <end position="422"/>
    </location>
</feature>
<evidence type="ECO:0000259" key="8">
    <source>
        <dbReference type="Pfam" id="PF12735"/>
    </source>
</evidence>
<reference evidence="9" key="1">
    <citation type="journal article" date="2020" name="Stud. Mycol.">
        <title>101 Dothideomycetes genomes: a test case for predicting lifestyles and emergence of pathogens.</title>
        <authorList>
            <person name="Haridas S."/>
            <person name="Albert R."/>
            <person name="Binder M."/>
            <person name="Bloem J."/>
            <person name="Labutti K."/>
            <person name="Salamov A."/>
            <person name="Andreopoulos B."/>
            <person name="Baker S."/>
            <person name="Barry K."/>
            <person name="Bills G."/>
            <person name="Bluhm B."/>
            <person name="Cannon C."/>
            <person name="Castanera R."/>
            <person name="Culley D."/>
            <person name="Daum C."/>
            <person name="Ezra D."/>
            <person name="Gonzalez J."/>
            <person name="Henrissat B."/>
            <person name="Kuo A."/>
            <person name="Liang C."/>
            <person name="Lipzen A."/>
            <person name="Lutzoni F."/>
            <person name="Magnuson J."/>
            <person name="Mondo S."/>
            <person name="Nolan M."/>
            <person name="Ohm R."/>
            <person name="Pangilinan J."/>
            <person name="Park H.-J."/>
            <person name="Ramirez L."/>
            <person name="Alfaro M."/>
            <person name="Sun H."/>
            <person name="Tritt A."/>
            <person name="Yoshinaga Y."/>
            <person name="Zwiers L.-H."/>
            <person name="Turgeon B."/>
            <person name="Goodwin S."/>
            <person name="Spatafora J."/>
            <person name="Crous P."/>
            <person name="Grigoriev I."/>
        </authorList>
    </citation>
    <scope>NUCLEOTIDE SEQUENCE</scope>
    <source>
        <strain evidence="9">CBS 121410</strain>
    </source>
</reference>
<dbReference type="EMBL" id="ML978715">
    <property type="protein sequence ID" value="KAF2088910.1"/>
    <property type="molecule type" value="Genomic_DNA"/>
</dbReference>
<dbReference type="Pfam" id="PF04117">
    <property type="entry name" value="Mpv17_PMP22"/>
    <property type="match status" value="1"/>
</dbReference>
<feature type="transmembrane region" description="Helical" evidence="7">
    <location>
        <begin position="816"/>
        <end position="836"/>
    </location>
</feature>
<evidence type="ECO:0000256" key="5">
    <source>
        <dbReference type="ARBA" id="ARBA00023136"/>
    </source>
</evidence>
<protein>
    <recommendedName>
        <fullName evidence="8">Trafficking protein particle complex II-specific subunit 65 IgD3 domain-containing protein</fullName>
    </recommendedName>
</protein>
<comment type="similarity">
    <text evidence="2">Belongs to the peroxisomal membrane protein PXMP2/4 family.</text>
</comment>
<comment type="subcellular location">
    <subcellularLocation>
        <location evidence="1">Membrane</location>
        <topology evidence="1">Multi-pass membrane protein</topology>
    </subcellularLocation>
</comment>
<keyword evidence="10" id="KW-1185">Reference proteome</keyword>